<dbReference type="InterPro" id="IPR029016">
    <property type="entry name" value="GAF-like_dom_sf"/>
</dbReference>
<dbReference type="InterPro" id="IPR014757">
    <property type="entry name" value="Tscrpt_reg_IclR_C"/>
</dbReference>
<dbReference type="SMART" id="SM00346">
    <property type="entry name" value="HTH_ICLR"/>
    <property type="match status" value="1"/>
</dbReference>
<dbReference type="PANTHER" id="PTHR30136">
    <property type="entry name" value="HELIX-TURN-HELIX TRANSCRIPTIONAL REGULATOR, ICLR FAMILY"/>
    <property type="match status" value="1"/>
</dbReference>
<dbReference type="Gene3D" id="1.10.10.10">
    <property type="entry name" value="Winged helix-like DNA-binding domain superfamily/Winged helix DNA-binding domain"/>
    <property type="match status" value="1"/>
</dbReference>
<evidence type="ECO:0000259" key="5">
    <source>
        <dbReference type="PROSITE" id="PS51078"/>
    </source>
</evidence>
<dbReference type="SUPFAM" id="SSF46785">
    <property type="entry name" value="Winged helix' DNA-binding domain"/>
    <property type="match status" value="1"/>
</dbReference>
<dbReference type="GO" id="GO:0003677">
    <property type="term" value="F:DNA binding"/>
    <property type="evidence" value="ECO:0007669"/>
    <property type="project" value="UniProtKB-KW"/>
</dbReference>
<keyword evidence="1" id="KW-0805">Transcription regulation</keyword>
<dbReference type="EMBL" id="CP046172">
    <property type="protein sequence ID" value="QIS15773.1"/>
    <property type="molecule type" value="Genomic_DNA"/>
</dbReference>
<evidence type="ECO:0000256" key="3">
    <source>
        <dbReference type="ARBA" id="ARBA00023163"/>
    </source>
</evidence>
<dbReference type="Pfam" id="PF09339">
    <property type="entry name" value="HTH_IclR"/>
    <property type="match status" value="1"/>
</dbReference>
<dbReference type="InterPro" id="IPR050707">
    <property type="entry name" value="HTH_MetabolicPath_Reg"/>
</dbReference>
<proteinExistence type="predicted"/>
<dbReference type="KEGG" id="nah:F5544_39775"/>
<dbReference type="InterPro" id="IPR036388">
    <property type="entry name" value="WH-like_DNA-bd_sf"/>
</dbReference>
<accession>A0A6G9YSB0</accession>
<evidence type="ECO:0000256" key="1">
    <source>
        <dbReference type="ARBA" id="ARBA00023015"/>
    </source>
</evidence>
<keyword evidence="3" id="KW-0804">Transcription</keyword>
<keyword evidence="7" id="KW-1185">Reference proteome</keyword>
<feature type="domain" description="IclR-ED" evidence="5">
    <location>
        <begin position="65"/>
        <end position="248"/>
    </location>
</feature>
<evidence type="ECO:0000313" key="7">
    <source>
        <dbReference type="Proteomes" id="UP000503540"/>
    </source>
</evidence>
<dbReference type="InterPro" id="IPR036390">
    <property type="entry name" value="WH_DNA-bd_sf"/>
</dbReference>
<name>A0A6G9YSB0_9NOCA</name>
<evidence type="ECO:0000259" key="4">
    <source>
        <dbReference type="PROSITE" id="PS51077"/>
    </source>
</evidence>
<dbReference type="AlphaFoldDB" id="A0A6G9YSB0"/>
<dbReference type="InterPro" id="IPR005471">
    <property type="entry name" value="Tscrpt_reg_IclR_N"/>
</dbReference>
<evidence type="ECO:0000313" key="6">
    <source>
        <dbReference type="EMBL" id="QIS15773.1"/>
    </source>
</evidence>
<sequence length="263" mass="27780">MAGSVSGHPSAVAKVVLVLEALPNCHGVSEISRGTGLPTSTVHRILSELAGLGWVRVDSEHRYLPGVRLLSLAGQSASITEIVHPILGRLCAATGHTVHFALRSGDEAVYVDKLEGDRAYVMRSRVGLSIPLHCTAIGKAILAGLPRPELRAVLARNPLTAMTARTITDPELLLAHLESVAERGYAVDDEENEEHTRCLGAAVLDHHGQPIGGISVSALAFDLDRAKVRACVPLLTAAAREASQALGLPSALTPRPPKKSGRR</sequence>
<evidence type="ECO:0000256" key="2">
    <source>
        <dbReference type="ARBA" id="ARBA00023125"/>
    </source>
</evidence>
<dbReference type="PROSITE" id="PS51077">
    <property type="entry name" value="HTH_ICLR"/>
    <property type="match status" value="1"/>
</dbReference>
<reference evidence="6 7" key="1">
    <citation type="journal article" date="2019" name="ACS Chem. Biol.">
        <title>Identification and Mobilization of a Cryptic Antibiotic Biosynthesis Gene Locus from a Human-Pathogenic Nocardia Isolate.</title>
        <authorList>
            <person name="Herisse M."/>
            <person name="Ishida K."/>
            <person name="Porter J.L."/>
            <person name="Howden B."/>
            <person name="Hertweck C."/>
            <person name="Stinear T.P."/>
            <person name="Pidot S.J."/>
        </authorList>
    </citation>
    <scope>NUCLEOTIDE SEQUENCE [LARGE SCALE GENOMIC DNA]</scope>
    <source>
        <strain evidence="6 7">AUSMDU00012717</strain>
    </source>
</reference>
<dbReference type="Gene3D" id="3.30.450.40">
    <property type="match status" value="1"/>
</dbReference>
<dbReference type="GO" id="GO:0003700">
    <property type="term" value="F:DNA-binding transcription factor activity"/>
    <property type="evidence" value="ECO:0007669"/>
    <property type="project" value="TreeGrafter"/>
</dbReference>
<keyword evidence="2" id="KW-0238">DNA-binding</keyword>
<dbReference type="Pfam" id="PF01614">
    <property type="entry name" value="IclR_C"/>
    <property type="match status" value="1"/>
</dbReference>
<dbReference type="PANTHER" id="PTHR30136:SF24">
    <property type="entry name" value="HTH-TYPE TRANSCRIPTIONAL REPRESSOR ALLR"/>
    <property type="match status" value="1"/>
</dbReference>
<dbReference type="GO" id="GO:0045892">
    <property type="term" value="P:negative regulation of DNA-templated transcription"/>
    <property type="evidence" value="ECO:0007669"/>
    <property type="project" value="TreeGrafter"/>
</dbReference>
<organism evidence="6 7">
    <name type="scientific">Nocardia arthritidis</name>
    <dbReference type="NCBI Taxonomy" id="228602"/>
    <lineage>
        <taxon>Bacteria</taxon>
        <taxon>Bacillati</taxon>
        <taxon>Actinomycetota</taxon>
        <taxon>Actinomycetes</taxon>
        <taxon>Mycobacteriales</taxon>
        <taxon>Nocardiaceae</taxon>
        <taxon>Nocardia</taxon>
    </lineage>
</organism>
<dbReference type="PROSITE" id="PS51078">
    <property type="entry name" value="ICLR_ED"/>
    <property type="match status" value="1"/>
</dbReference>
<feature type="domain" description="HTH iclR-type" evidence="4">
    <location>
        <begin position="9"/>
        <end position="67"/>
    </location>
</feature>
<dbReference type="SUPFAM" id="SSF55781">
    <property type="entry name" value="GAF domain-like"/>
    <property type="match status" value="1"/>
</dbReference>
<gene>
    <name evidence="6" type="ORF">F5544_39775</name>
</gene>
<protein>
    <submittedName>
        <fullName evidence="6">Helix-turn-helix domain-containing protein</fullName>
    </submittedName>
</protein>
<dbReference type="Proteomes" id="UP000503540">
    <property type="component" value="Chromosome"/>
</dbReference>